<sequence>MYERTHAMVLWHAVQYYVIAHGGPKHQRIGFFMPSNGLTGIESAIVNCRPLVRSKNTLSIKDPGQFADPNAISESPSLAGRKVNGEDGKQIGEGYIGHSYGYSSTPTFNAGTLKKSTYRMTALGGKTYTQDTTAGNVKSVTTPSAPPKGKDADHVLEAQLVANTLQKAGYKSPSTFLDHPIRRLRTF</sequence>
<proteinExistence type="predicted"/>
<accession>A0A9P5NQZ5</accession>
<comment type="caution">
    <text evidence="1">The sequence shown here is derived from an EMBL/GenBank/DDBJ whole genome shotgun (WGS) entry which is preliminary data.</text>
</comment>
<dbReference type="EMBL" id="JADNYJ010000031">
    <property type="protein sequence ID" value="KAF8903331.1"/>
    <property type="molecule type" value="Genomic_DNA"/>
</dbReference>
<evidence type="ECO:0000313" key="1">
    <source>
        <dbReference type="EMBL" id="KAF8903331.1"/>
    </source>
</evidence>
<name>A0A9P5NQZ5_GYMJU</name>
<gene>
    <name evidence="1" type="ORF">CPB84DRAFT_1823973</name>
</gene>
<keyword evidence="2" id="KW-1185">Reference proteome</keyword>
<evidence type="ECO:0000313" key="2">
    <source>
        <dbReference type="Proteomes" id="UP000724874"/>
    </source>
</evidence>
<dbReference type="Proteomes" id="UP000724874">
    <property type="component" value="Unassembled WGS sequence"/>
</dbReference>
<protein>
    <submittedName>
        <fullName evidence="1">Uncharacterized protein</fullName>
    </submittedName>
</protein>
<organism evidence="1 2">
    <name type="scientific">Gymnopilus junonius</name>
    <name type="common">Spectacular rustgill mushroom</name>
    <name type="synonym">Gymnopilus spectabilis subsp. junonius</name>
    <dbReference type="NCBI Taxonomy" id="109634"/>
    <lineage>
        <taxon>Eukaryota</taxon>
        <taxon>Fungi</taxon>
        <taxon>Dikarya</taxon>
        <taxon>Basidiomycota</taxon>
        <taxon>Agaricomycotina</taxon>
        <taxon>Agaricomycetes</taxon>
        <taxon>Agaricomycetidae</taxon>
        <taxon>Agaricales</taxon>
        <taxon>Agaricineae</taxon>
        <taxon>Hymenogastraceae</taxon>
        <taxon>Gymnopilus</taxon>
    </lineage>
</organism>
<dbReference type="AlphaFoldDB" id="A0A9P5NQZ5"/>
<reference evidence="1" key="1">
    <citation type="submission" date="2020-11" db="EMBL/GenBank/DDBJ databases">
        <authorList>
            <consortium name="DOE Joint Genome Institute"/>
            <person name="Ahrendt S."/>
            <person name="Riley R."/>
            <person name="Andreopoulos W."/>
            <person name="LaButti K."/>
            <person name="Pangilinan J."/>
            <person name="Ruiz-duenas F.J."/>
            <person name="Barrasa J.M."/>
            <person name="Sanchez-Garcia M."/>
            <person name="Camarero S."/>
            <person name="Miyauchi S."/>
            <person name="Serrano A."/>
            <person name="Linde D."/>
            <person name="Babiker R."/>
            <person name="Drula E."/>
            <person name="Ayuso-Fernandez I."/>
            <person name="Pacheco R."/>
            <person name="Padilla G."/>
            <person name="Ferreira P."/>
            <person name="Barriuso J."/>
            <person name="Kellner H."/>
            <person name="Castanera R."/>
            <person name="Alfaro M."/>
            <person name="Ramirez L."/>
            <person name="Pisabarro A.G."/>
            <person name="Kuo A."/>
            <person name="Tritt A."/>
            <person name="Lipzen A."/>
            <person name="He G."/>
            <person name="Yan M."/>
            <person name="Ng V."/>
            <person name="Cullen D."/>
            <person name="Martin F."/>
            <person name="Rosso M.-N."/>
            <person name="Henrissat B."/>
            <person name="Hibbett D."/>
            <person name="Martinez A.T."/>
            <person name="Grigoriev I.V."/>
        </authorList>
    </citation>
    <scope>NUCLEOTIDE SEQUENCE</scope>
    <source>
        <strain evidence="1">AH 44721</strain>
    </source>
</reference>